<dbReference type="InterPro" id="IPR051128">
    <property type="entry name" value="EgtD_Methyltrsf_superfamily"/>
</dbReference>
<evidence type="ECO:0000259" key="3">
    <source>
        <dbReference type="Pfam" id="PF10017"/>
    </source>
</evidence>
<reference evidence="4" key="1">
    <citation type="submission" date="2020-02" db="EMBL/GenBank/DDBJ databases">
        <authorList>
            <person name="Meier V. D."/>
        </authorList>
    </citation>
    <scope>NUCLEOTIDE SEQUENCE</scope>
    <source>
        <strain evidence="4">AVDCRST_MAG30</strain>
    </source>
</reference>
<protein>
    <recommendedName>
        <fullName evidence="3">Histidine-specific methyltransferase SAM-dependent domain-containing protein</fullName>
    </recommendedName>
</protein>
<dbReference type="GO" id="GO:0032259">
    <property type="term" value="P:methylation"/>
    <property type="evidence" value="ECO:0007669"/>
    <property type="project" value="UniProtKB-KW"/>
</dbReference>
<dbReference type="EMBL" id="CADCVS010000267">
    <property type="protein sequence ID" value="CAA9502854.1"/>
    <property type="molecule type" value="Genomic_DNA"/>
</dbReference>
<name>A0A6J4SQV5_9ACTN</name>
<dbReference type="PIRSF" id="PIRSF018005">
    <property type="entry name" value="UCP018005"/>
    <property type="match status" value="1"/>
</dbReference>
<dbReference type="PANTHER" id="PTHR43397">
    <property type="entry name" value="ERGOTHIONEINE BIOSYNTHESIS PROTEIN 1"/>
    <property type="match status" value="1"/>
</dbReference>
<evidence type="ECO:0000256" key="1">
    <source>
        <dbReference type="ARBA" id="ARBA00022603"/>
    </source>
</evidence>
<accession>A0A6J4SQV5</accession>
<evidence type="ECO:0000256" key="2">
    <source>
        <dbReference type="ARBA" id="ARBA00022679"/>
    </source>
</evidence>
<dbReference type="PANTHER" id="PTHR43397:SF1">
    <property type="entry name" value="ERGOTHIONEINE BIOSYNTHESIS PROTEIN 1"/>
    <property type="match status" value="1"/>
</dbReference>
<organism evidence="4">
    <name type="scientific">uncultured Solirubrobacteraceae bacterium</name>
    <dbReference type="NCBI Taxonomy" id="1162706"/>
    <lineage>
        <taxon>Bacteria</taxon>
        <taxon>Bacillati</taxon>
        <taxon>Actinomycetota</taxon>
        <taxon>Thermoleophilia</taxon>
        <taxon>Solirubrobacterales</taxon>
        <taxon>Solirubrobacteraceae</taxon>
        <taxon>environmental samples</taxon>
    </lineage>
</organism>
<evidence type="ECO:0000313" key="4">
    <source>
        <dbReference type="EMBL" id="CAA9502854.1"/>
    </source>
</evidence>
<dbReference type="InterPro" id="IPR029063">
    <property type="entry name" value="SAM-dependent_MTases_sf"/>
</dbReference>
<dbReference type="InterPro" id="IPR019257">
    <property type="entry name" value="MeTrfase_dom"/>
</dbReference>
<dbReference type="AlphaFoldDB" id="A0A6J4SQV5"/>
<keyword evidence="2" id="KW-0808">Transferase</keyword>
<proteinExistence type="predicted"/>
<sequence length="327" mass="36039">MSGVEVHDLAPETSFDADGADLAEGLRAEPKVIPSVYAYDADGSRFYEEITELPTYYLTRAEWSLLERHARDIAAASRCEDIVEMGSGSAKKTRVLLEALRDRPDHGLRYVPIDISLEMLEESTRALAEALPGLAAQAVAADYENGLAWVRDALDAPRMIVFLGSSLGNFGAEGIDALLGSIAASCEPGDELLLGVDLIKDGDVLERCYNDPPGFDAFARFRVNRLNNVNRLFGGDFDPAHFTSHARWRPELSHVEAHIHATREMRVHLRDLGLEVALAEGEPVLVDVAHKFDRADLAGRLDRLGFDEAGDWIDGGHGYALLLYRRR</sequence>
<dbReference type="GO" id="GO:0008168">
    <property type="term" value="F:methyltransferase activity"/>
    <property type="evidence" value="ECO:0007669"/>
    <property type="project" value="UniProtKB-KW"/>
</dbReference>
<keyword evidence="1" id="KW-0489">Methyltransferase</keyword>
<dbReference type="Pfam" id="PF10017">
    <property type="entry name" value="Methyltransf_33"/>
    <property type="match status" value="1"/>
</dbReference>
<dbReference type="SUPFAM" id="SSF53335">
    <property type="entry name" value="S-adenosyl-L-methionine-dependent methyltransferases"/>
    <property type="match status" value="1"/>
</dbReference>
<gene>
    <name evidence="4" type="ORF">AVDCRST_MAG30-2019</name>
</gene>
<feature type="domain" description="Histidine-specific methyltransferase SAM-dependent" evidence="3">
    <location>
        <begin position="20"/>
        <end position="325"/>
    </location>
</feature>
<dbReference type="Gene3D" id="3.40.50.150">
    <property type="entry name" value="Vaccinia Virus protein VP39"/>
    <property type="match status" value="1"/>
</dbReference>
<dbReference type="InterPro" id="IPR017804">
    <property type="entry name" value="MeTrfase_EgtD-like"/>
</dbReference>